<comment type="similarity">
    <text evidence="1">Belongs to the DNase II family.</text>
</comment>
<dbReference type="PANTHER" id="PTHR10858">
    <property type="entry name" value="DEOXYRIBONUCLEASE II"/>
    <property type="match status" value="1"/>
</dbReference>
<dbReference type="STRING" id="282301.A0A1I8G2N6"/>
<evidence type="ECO:0000256" key="2">
    <source>
        <dbReference type="ARBA" id="ARBA00022801"/>
    </source>
</evidence>
<name>A0A1I8G2N6_9PLAT</name>
<proteinExistence type="inferred from homology"/>
<keyword evidence="3" id="KW-1185">Reference proteome</keyword>
<keyword evidence="2" id="KW-0378">Hydrolase</keyword>
<protein>
    <submittedName>
        <fullName evidence="4">Deoxyribonuclease-2-alpha</fullName>
    </submittedName>
</protein>
<dbReference type="OrthoDB" id="10261598at2759"/>
<sequence>MNYKFVLSLSAWLVHAASAEFQCLDADGFPLDWFALLKQPHSGHYAYVSSNSSTAWIQPDGCDITRDGPVFSTVSQVLQAGSNAAADVLAAYNDEPPEDNNSSSIGSSAFGHMKGLVALKSGQKGFWLIHSVPKFPNMSLHRYEYPDTGMKYGQSFLCLTVDSAKMANIIGSQLFVSHPDLYSLSVSPAAEAAWPSWADLKKRKQPPKALMNSTVKLVTSGGLSVMHLAKSPHLKQDLYSYLLAGQLQSNIQVETWQHGKELLNSTCNRRYNVTKVLDVRIGNQTQFKSTKDHSKWCVTAQTDAKPHTCIGDMNRAETQYHRGGGIACIGLVGLHSLFKAAVIHDQPCGSAGHAKSDKELLLSLYNWVMLAAVCAMACIVLLLVLLLTMALAKLRSRQQKVLSGSGSSGQKYRIL</sequence>
<organism evidence="3 4">
    <name type="scientific">Macrostomum lignano</name>
    <dbReference type="NCBI Taxonomy" id="282301"/>
    <lineage>
        <taxon>Eukaryota</taxon>
        <taxon>Metazoa</taxon>
        <taxon>Spiralia</taxon>
        <taxon>Lophotrochozoa</taxon>
        <taxon>Platyhelminthes</taxon>
        <taxon>Rhabditophora</taxon>
        <taxon>Macrostomorpha</taxon>
        <taxon>Macrostomida</taxon>
        <taxon>Macrostomidae</taxon>
        <taxon>Macrostomum</taxon>
    </lineage>
</organism>
<dbReference type="CDD" id="cd09120">
    <property type="entry name" value="PLDc_DNaseII_1"/>
    <property type="match status" value="1"/>
</dbReference>
<reference evidence="4" key="1">
    <citation type="submission" date="2016-11" db="UniProtKB">
        <authorList>
            <consortium name="WormBaseParasite"/>
        </authorList>
    </citation>
    <scope>IDENTIFICATION</scope>
</reference>
<evidence type="ECO:0000313" key="3">
    <source>
        <dbReference type="Proteomes" id="UP000095280"/>
    </source>
</evidence>
<evidence type="ECO:0000313" key="4">
    <source>
        <dbReference type="WBParaSite" id="maker-uti_cns_0000715-snap-gene-0.4-mRNA-1"/>
    </source>
</evidence>
<dbReference type="CDD" id="cd09121">
    <property type="entry name" value="PLDc_DNaseII_2"/>
    <property type="match status" value="1"/>
</dbReference>
<evidence type="ECO:0000256" key="1">
    <source>
        <dbReference type="ARBA" id="ARBA00007527"/>
    </source>
</evidence>
<dbReference type="InterPro" id="IPR004947">
    <property type="entry name" value="DNase_II"/>
</dbReference>
<dbReference type="Proteomes" id="UP000095280">
    <property type="component" value="Unplaced"/>
</dbReference>
<accession>A0A1I8G2N6</accession>
<dbReference type="GO" id="GO:0004531">
    <property type="term" value="F:deoxyribonuclease II activity"/>
    <property type="evidence" value="ECO:0007669"/>
    <property type="project" value="InterPro"/>
</dbReference>
<dbReference type="WBParaSite" id="maker-uti_cns_0000715-snap-gene-0.4-mRNA-1">
    <property type="protein sequence ID" value="maker-uti_cns_0000715-snap-gene-0.4-mRNA-1"/>
    <property type="gene ID" value="maker-uti_cns_0000715-snap-gene-0.4"/>
</dbReference>
<dbReference type="AlphaFoldDB" id="A0A1I8G2N6"/>
<dbReference type="GO" id="GO:0006309">
    <property type="term" value="P:apoptotic DNA fragmentation"/>
    <property type="evidence" value="ECO:0007669"/>
    <property type="project" value="TreeGrafter"/>
</dbReference>
<dbReference type="PANTHER" id="PTHR10858:SF30">
    <property type="entry name" value="CELL-DEATH-RELATED NUCLEASE 7"/>
    <property type="match status" value="1"/>
</dbReference>
<dbReference type="Pfam" id="PF03265">
    <property type="entry name" value="DNase_II"/>
    <property type="match status" value="1"/>
</dbReference>